<protein>
    <recommendedName>
        <fullName evidence="5">U6 snRNA phosphodiesterase</fullName>
        <ecNumber evidence="5">3.1.4.-</ecNumber>
    </recommendedName>
</protein>
<dbReference type="AlphaFoldDB" id="A0AAJ0DP77"/>
<keyword evidence="7" id="KW-0269">Exonuclease</keyword>
<dbReference type="EMBL" id="JAWDJX010000012">
    <property type="protein sequence ID" value="KAK3054244.1"/>
    <property type="molecule type" value="Genomic_DNA"/>
</dbReference>
<keyword evidence="3" id="KW-0456">Lyase</keyword>
<reference evidence="7" key="1">
    <citation type="submission" date="2023-04" db="EMBL/GenBank/DDBJ databases">
        <title>Black Yeasts Isolated from many extreme environments.</title>
        <authorList>
            <person name="Coleine C."/>
            <person name="Stajich J.E."/>
            <person name="Selbmann L."/>
        </authorList>
    </citation>
    <scope>NUCLEOTIDE SEQUENCE</scope>
    <source>
        <strain evidence="7">CCFEE 5312</strain>
    </source>
</reference>
<dbReference type="Gene3D" id="3.90.1140.10">
    <property type="entry name" value="Cyclic phosphodiesterase"/>
    <property type="match status" value="1"/>
</dbReference>
<dbReference type="GO" id="GO:0034477">
    <property type="term" value="P:U6 snRNA 3'-end processing"/>
    <property type="evidence" value="ECO:0007669"/>
    <property type="project" value="UniProtKB-UniRule"/>
</dbReference>
<evidence type="ECO:0000256" key="5">
    <source>
        <dbReference type="HAMAP-Rule" id="MF_03040"/>
    </source>
</evidence>
<evidence type="ECO:0000256" key="2">
    <source>
        <dbReference type="ARBA" id="ARBA00022801"/>
    </source>
</evidence>
<keyword evidence="2 5" id="KW-0378">Hydrolase</keyword>
<feature type="region of interest" description="Disordered" evidence="6">
    <location>
        <begin position="49"/>
        <end position="68"/>
    </location>
</feature>
<evidence type="ECO:0000313" key="7">
    <source>
        <dbReference type="EMBL" id="KAK3054244.1"/>
    </source>
</evidence>
<dbReference type="GO" id="GO:1990838">
    <property type="term" value="F:poly(U)-specific exoribonuclease activity, producing 3' uridine cyclic phosphate ends"/>
    <property type="evidence" value="ECO:0007669"/>
    <property type="project" value="UniProtKB-UniRule"/>
</dbReference>
<comment type="subcellular location">
    <subcellularLocation>
        <location evidence="5">Nucleus</location>
    </subcellularLocation>
</comment>
<name>A0AAJ0DP77_9PEZI</name>
<dbReference type="InterPro" id="IPR027521">
    <property type="entry name" value="Usb1"/>
</dbReference>
<feature type="active site" description="Proton donor/acceptor" evidence="5">
    <location>
        <position position="226"/>
    </location>
</feature>
<dbReference type="GO" id="GO:0005634">
    <property type="term" value="C:nucleus"/>
    <property type="evidence" value="ECO:0007669"/>
    <property type="project" value="UniProtKB-SubCell"/>
</dbReference>
<accession>A0AAJ0DP77</accession>
<dbReference type="Proteomes" id="UP001271007">
    <property type="component" value="Unassembled WGS sequence"/>
</dbReference>
<evidence type="ECO:0000256" key="4">
    <source>
        <dbReference type="ARBA" id="ARBA00023242"/>
    </source>
</evidence>
<dbReference type="EC" id="3.1.4.-" evidence="5"/>
<proteinExistence type="inferred from homology"/>
<evidence type="ECO:0000256" key="6">
    <source>
        <dbReference type="SAM" id="MobiDB-lite"/>
    </source>
</evidence>
<feature type="active site" description="Proton donor/acceptor" evidence="5">
    <location>
        <position position="131"/>
    </location>
</feature>
<comment type="caution">
    <text evidence="7">The sequence shown here is derived from an EMBL/GenBank/DDBJ whole genome shotgun (WGS) entry which is preliminary data.</text>
</comment>
<evidence type="ECO:0000313" key="8">
    <source>
        <dbReference type="Proteomes" id="UP001271007"/>
    </source>
</evidence>
<gene>
    <name evidence="5 7" type="primary">USB1</name>
    <name evidence="7" type="ORF">LTR09_004512</name>
</gene>
<sequence length="293" mass="32603">MGLVDYPDSEDEDAEPVKTPPAKRRKLSTSEGVALPPLPAAFLDQYSSTVRTSTQDEPSMHGGKKRVTPHVEGNWPAHVYLEWHPTPNEHDLLSKLVTATQPTGDQSKAEKDASHVHSLLENDLGVALALHISLSRPLVLKTAQKDSYLTHLQKFITENSIKALTLQPKDLAWHPNESGSRWFLVVRLQKSAELDKLLQTCNEVAKAFKQPLLYAETDKPKGDEFHISIAWSLQAPRKKGTSSKISRSDSLTEQDIGIPYSLLQRLSSLEISFAEVKVRIGQDVNLVGLKPKR</sequence>
<dbReference type="PANTHER" id="PTHR13522">
    <property type="entry name" value="U6 SNRNA PHOSPHODIESTERASE 1"/>
    <property type="match status" value="1"/>
</dbReference>
<dbReference type="GO" id="GO:0016829">
    <property type="term" value="F:lyase activity"/>
    <property type="evidence" value="ECO:0007669"/>
    <property type="project" value="UniProtKB-KW"/>
</dbReference>
<keyword evidence="8" id="KW-1185">Reference proteome</keyword>
<dbReference type="HAMAP" id="MF_03040">
    <property type="entry name" value="USB1"/>
    <property type="match status" value="1"/>
</dbReference>
<comment type="similarity">
    <text evidence="5">Belongs to the 2H phosphoesterase superfamily. USB1 family.</text>
</comment>
<feature type="region of interest" description="Disordered" evidence="6">
    <location>
        <begin position="1"/>
        <end position="32"/>
    </location>
</feature>
<keyword evidence="1 5" id="KW-0540">Nuclease</keyword>
<dbReference type="PANTHER" id="PTHR13522:SF3">
    <property type="entry name" value="U6 SNRNA PHOSPHODIESTERASE 1"/>
    <property type="match status" value="1"/>
</dbReference>
<evidence type="ECO:0000256" key="3">
    <source>
        <dbReference type="ARBA" id="ARBA00023239"/>
    </source>
</evidence>
<keyword evidence="4 5" id="KW-0539">Nucleus</keyword>
<organism evidence="7 8">
    <name type="scientific">Extremus antarcticus</name>
    <dbReference type="NCBI Taxonomy" id="702011"/>
    <lineage>
        <taxon>Eukaryota</taxon>
        <taxon>Fungi</taxon>
        <taxon>Dikarya</taxon>
        <taxon>Ascomycota</taxon>
        <taxon>Pezizomycotina</taxon>
        <taxon>Dothideomycetes</taxon>
        <taxon>Dothideomycetidae</taxon>
        <taxon>Mycosphaerellales</taxon>
        <taxon>Extremaceae</taxon>
        <taxon>Extremus</taxon>
    </lineage>
</organism>
<comment type="function">
    <text evidence="5">Phosphodiesterase responsible for the U6 snRNA 3' end processing. Acts as an exoribonuclease (RNase) responsible for trimming the poly(U) tract of the last nucleotides in the pre-U6 snRNA molecule, leading to the formation of mature U6 snRNA.</text>
</comment>
<evidence type="ECO:0000256" key="1">
    <source>
        <dbReference type="ARBA" id="ARBA00022722"/>
    </source>
</evidence>
<dbReference type="Pfam" id="PF09749">
    <property type="entry name" value="HVSL"/>
    <property type="match status" value="1"/>
</dbReference>